<keyword evidence="2" id="KW-0282">Flagellum</keyword>
<keyword evidence="1" id="KW-0963">Cytoplasm</keyword>
<dbReference type="RefSeq" id="WP_164523000.1">
    <property type="nucleotide sequence ID" value="NZ_AP019308.1"/>
</dbReference>
<evidence type="ECO:0000256" key="1">
    <source>
        <dbReference type="HAMAP-Rule" id="MF_01185"/>
    </source>
</evidence>
<dbReference type="GO" id="GO:0044780">
    <property type="term" value="P:bacterial-type flagellum assembly"/>
    <property type="evidence" value="ECO:0007669"/>
    <property type="project" value="UniProtKB-UniRule"/>
</dbReference>
<dbReference type="InterPro" id="IPR003775">
    <property type="entry name" value="Flagellar_assembly_factor_FliW"/>
</dbReference>
<dbReference type="InterPro" id="IPR024046">
    <property type="entry name" value="Flagellar_assmbl_FliW_dom_sf"/>
</dbReference>
<keyword evidence="2" id="KW-0969">Cilium</keyword>
<proteinExistence type="inferred from homology"/>
<dbReference type="GO" id="GO:0006417">
    <property type="term" value="P:regulation of translation"/>
    <property type="evidence" value="ECO:0007669"/>
    <property type="project" value="UniProtKB-KW"/>
</dbReference>
<comment type="similarity">
    <text evidence="1">Belongs to the FliW family.</text>
</comment>
<keyword evidence="2" id="KW-0966">Cell projection</keyword>
<dbReference type="PANTHER" id="PTHR39190:SF1">
    <property type="entry name" value="FLAGELLAR ASSEMBLY FACTOR FLIW"/>
    <property type="match status" value="1"/>
</dbReference>
<accession>A0A3G9IYC3</accession>
<dbReference type="SUPFAM" id="SSF141457">
    <property type="entry name" value="BH3618-like"/>
    <property type="match status" value="1"/>
</dbReference>
<name>A0A3G9IYC3_9BACL</name>
<reference evidence="2 3" key="1">
    <citation type="submission" date="2018-11" db="EMBL/GenBank/DDBJ databases">
        <title>Complete genome sequence of Paenibacillus baekrokdamisoli strain KCTC 33723.</title>
        <authorList>
            <person name="Kang S.W."/>
            <person name="Lee K.C."/>
            <person name="Kim K.K."/>
            <person name="Kim J.S."/>
            <person name="Kim D.S."/>
            <person name="Ko S.H."/>
            <person name="Yang S.H."/>
            <person name="Lee J.S."/>
        </authorList>
    </citation>
    <scope>NUCLEOTIDE SEQUENCE [LARGE SCALE GENOMIC DNA]</scope>
    <source>
        <strain evidence="2 3">KCTC 33723</strain>
    </source>
</reference>
<keyword evidence="3" id="KW-1185">Reference proteome</keyword>
<protein>
    <recommendedName>
        <fullName evidence="1">Flagellar assembly factor FliW</fullName>
    </recommendedName>
</protein>
<keyword evidence="1" id="KW-0143">Chaperone</keyword>
<dbReference type="Proteomes" id="UP000275368">
    <property type="component" value="Chromosome"/>
</dbReference>
<evidence type="ECO:0000313" key="3">
    <source>
        <dbReference type="Proteomes" id="UP000275368"/>
    </source>
</evidence>
<comment type="subunit">
    <text evidence="1">Interacts with translational regulator CsrA and flagellin(s).</text>
</comment>
<dbReference type="EMBL" id="AP019308">
    <property type="protein sequence ID" value="BBH23907.1"/>
    <property type="molecule type" value="Genomic_DNA"/>
</dbReference>
<dbReference type="Pfam" id="PF02623">
    <property type="entry name" value="FliW"/>
    <property type="match status" value="1"/>
</dbReference>
<dbReference type="HAMAP" id="MF_01185">
    <property type="entry name" value="FliW"/>
    <property type="match status" value="1"/>
</dbReference>
<keyword evidence="1" id="KW-1005">Bacterial flagellum biogenesis</keyword>
<dbReference type="KEGG" id="pbk:Back11_52520"/>
<dbReference type="GO" id="GO:0005737">
    <property type="term" value="C:cytoplasm"/>
    <property type="evidence" value="ECO:0007669"/>
    <property type="project" value="UniProtKB-SubCell"/>
</dbReference>
<comment type="subcellular location">
    <subcellularLocation>
        <location evidence="1">Cytoplasm</location>
    </subcellularLocation>
</comment>
<dbReference type="Gene3D" id="2.30.290.10">
    <property type="entry name" value="BH3618-like"/>
    <property type="match status" value="1"/>
</dbReference>
<sequence>MLDFLQGQVIQLKGSILGFENCNAFSISVVEENRHFAHLQSMEQGDIGFLVVSPFTFYPEYWLEIEEKDNKQLDIQSHEDVVVLSIVTTGKTFSESTMNLLAPIILNISNGRGKQIVLPPKSKYGTKEPLFIAARKENGA</sequence>
<gene>
    <name evidence="1 2" type="primary">fliW</name>
    <name evidence="2" type="ORF">Back11_52520</name>
</gene>
<dbReference type="PANTHER" id="PTHR39190">
    <property type="entry name" value="FLAGELLAR ASSEMBLY FACTOR FLIW"/>
    <property type="match status" value="1"/>
</dbReference>
<dbReference type="AlphaFoldDB" id="A0A3G9IYC3"/>
<evidence type="ECO:0000313" key="2">
    <source>
        <dbReference type="EMBL" id="BBH23907.1"/>
    </source>
</evidence>
<keyword evidence="1" id="KW-0810">Translation regulation</keyword>
<organism evidence="2 3">
    <name type="scientific">Paenibacillus baekrokdamisoli</name>
    <dbReference type="NCBI Taxonomy" id="1712516"/>
    <lineage>
        <taxon>Bacteria</taxon>
        <taxon>Bacillati</taxon>
        <taxon>Bacillota</taxon>
        <taxon>Bacilli</taxon>
        <taxon>Bacillales</taxon>
        <taxon>Paenibacillaceae</taxon>
        <taxon>Paenibacillus</taxon>
    </lineage>
</organism>
<comment type="function">
    <text evidence="1">Acts as an anti-CsrA protein, binds CsrA and prevents it from repressing translation of its target genes, one of which is flagellin. Binds to flagellin and participates in the assembly of the flagellum.</text>
</comment>